<dbReference type="SUPFAM" id="SSF50182">
    <property type="entry name" value="Sm-like ribonucleoproteins"/>
    <property type="match status" value="1"/>
</dbReference>
<dbReference type="Gene3D" id="2.30.30.60">
    <property type="match status" value="1"/>
</dbReference>
<feature type="transmembrane region" description="Helical" evidence="6">
    <location>
        <begin position="82"/>
        <end position="106"/>
    </location>
</feature>
<dbReference type="OrthoDB" id="9809206at2"/>
<feature type="transmembrane region" description="Helical" evidence="6">
    <location>
        <begin position="54"/>
        <end position="70"/>
    </location>
</feature>
<evidence type="ECO:0000256" key="2">
    <source>
        <dbReference type="ARBA" id="ARBA00022475"/>
    </source>
</evidence>
<keyword evidence="2" id="KW-1003">Cell membrane</keyword>
<dbReference type="GO" id="GO:0005886">
    <property type="term" value="C:plasma membrane"/>
    <property type="evidence" value="ECO:0007669"/>
    <property type="project" value="UniProtKB-SubCell"/>
</dbReference>
<dbReference type="KEGG" id="hhl:Halha_1757"/>
<dbReference type="SUPFAM" id="SSF82689">
    <property type="entry name" value="Mechanosensitive channel protein MscS (YggB), C-terminal domain"/>
    <property type="match status" value="1"/>
</dbReference>
<evidence type="ECO:0000256" key="3">
    <source>
        <dbReference type="ARBA" id="ARBA00022692"/>
    </source>
</evidence>
<feature type="transmembrane region" description="Helical" evidence="6">
    <location>
        <begin position="15"/>
        <end position="33"/>
    </location>
</feature>
<reference evidence="9" key="1">
    <citation type="submission" date="2012-02" db="EMBL/GenBank/DDBJ databases">
        <title>The complete genome of Halobacteroides halobius DSM 5150.</title>
        <authorList>
            <person name="Lucas S."/>
            <person name="Copeland A."/>
            <person name="Lapidus A."/>
            <person name="Glavina del Rio T."/>
            <person name="Dalin E."/>
            <person name="Tice H."/>
            <person name="Bruce D."/>
            <person name="Goodwin L."/>
            <person name="Pitluck S."/>
            <person name="Peters L."/>
            <person name="Mikhailova N."/>
            <person name="Gu W."/>
            <person name="Kyrpides N."/>
            <person name="Mavromatis K."/>
            <person name="Ivanova N."/>
            <person name="Brettin T."/>
            <person name="Detter J.C."/>
            <person name="Han C."/>
            <person name="Larimer F."/>
            <person name="Land M."/>
            <person name="Hauser L."/>
            <person name="Markowitz V."/>
            <person name="Cheng J.-F."/>
            <person name="Hugenholtz P."/>
            <person name="Woyke T."/>
            <person name="Wu D."/>
            <person name="Tindall B."/>
            <person name="Pomrenke H."/>
            <person name="Brambilla E."/>
            <person name="Klenk H.-P."/>
            <person name="Eisen J.A."/>
        </authorList>
    </citation>
    <scope>NUCLEOTIDE SEQUENCE [LARGE SCALE GENOMIC DNA]</scope>
    <source>
        <strain evidence="9">ATCC 35273 / DSM 5150 / MD-1</strain>
    </source>
</reference>
<dbReference type="PANTHER" id="PTHR30566:SF5">
    <property type="entry name" value="MECHANOSENSITIVE ION CHANNEL PROTEIN 1, MITOCHONDRIAL-RELATED"/>
    <property type="match status" value="1"/>
</dbReference>
<evidence type="ECO:0000256" key="1">
    <source>
        <dbReference type="ARBA" id="ARBA00004651"/>
    </source>
</evidence>
<dbReference type="HOGENOM" id="CLU_066007_1_0_9"/>
<proteinExistence type="predicted"/>
<keyword evidence="4 6" id="KW-1133">Transmembrane helix</keyword>
<dbReference type="eggNOG" id="COG0668">
    <property type="taxonomic scope" value="Bacteria"/>
</dbReference>
<sequence>MDLITEVNRILSNKIFFSLGVVIFNYFLTWIIIKLINQRVDNFKLRHSARRWTYYLLFFITIIILIFIWLKRTISLTTYIGFLSAGLTLALHQVVLDIAGWLVVIINRPFSLGDRIEWDNVQGDVIDIGVFYTTLLEVGEWVRGDQSTGRLVRIPNSTVFKAPLYNYTKGFGCVWNETEVLVTFESNWKKAKELMLTIAKDEMEENIEEKAKRRIKEMSKNYMIKYGVFTPITYVNIKESGVEIVVRYLASVRQRRMVDQRIQERILDKFNSESEINLAYPTTRIYRRRQESEQKV</sequence>
<evidence type="ECO:0000256" key="4">
    <source>
        <dbReference type="ARBA" id="ARBA00022989"/>
    </source>
</evidence>
<dbReference type="EMBL" id="CP003359">
    <property type="protein sequence ID" value="AGB41693.1"/>
    <property type="molecule type" value="Genomic_DNA"/>
</dbReference>
<evidence type="ECO:0000313" key="9">
    <source>
        <dbReference type="Proteomes" id="UP000010880"/>
    </source>
</evidence>
<protein>
    <submittedName>
        <fullName evidence="8">Small-conductance mechanosensitive channel</fullName>
    </submittedName>
</protein>
<evidence type="ECO:0000256" key="6">
    <source>
        <dbReference type="SAM" id="Phobius"/>
    </source>
</evidence>
<evidence type="ECO:0000313" key="8">
    <source>
        <dbReference type="EMBL" id="AGB41693.1"/>
    </source>
</evidence>
<dbReference type="InterPro" id="IPR011066">
    <property type="entry name" value="MscS_channel_C_sf"/>
</dbReference>
<evidence type="ECO:0000259" key="7">
    <source>
        <dbReference type="Pfam" id="PF00924"/>
    </source>
</evidence>
<feature type="domain" description="Mechanosensitive ion channel MscS" evidence="7">
    <location>
        <begin position="94"/>
        <end position="169"/>
    </location>
</feature>
<name>L0KC86_HALHC</name>
<dbReference type="PANTHER" id="PTHR30566">
    <property type="entry name" value="YNAI-RELATED MECHANOSENSITIVE ION CHANNEL"/>
    <property type="match status" value="1"/>
</dbReference>
<organism evidence="8 9">
    <name type="scientific">Halobacteroides halobius (strain ATCC 35273 / DSM 5150 / MD-1)</name>
    <dbReference type="NCBI Taxonomy" id="748449"/>
    <lineage>
        <taxon>Bacteria</taxon>
        <taxon>Bacillati</taxon>
        <taxon>Bacillota</taxon>
        <taxon>Clostridia</taxon>
        <taxon>Halanaerobiales</taxon>
        <taxon>Halobacteroidaceae</taxon>
        <taxon>Halobacteroides</taxon>
    </lineage>
</organism>
<dbReference type="InterPro" id="IPR023408">
    <property type="entry name" value="MscS_beta-dom_sf"/>
</dbReference>
<evidence type="ECO:0000256" key="5">
    <source>
        <dbReference type="ARBA" id="ARBA00023136"/>
    </source>
</evidence>
<dbReference type="Gene3D" id="3.30.70.100">
    <property type="match status" value="1"/>
</dbReference>
<dbReference type="AlphaFoldDB" id="L0KC86"/>
<accession>L0KC86</accession>
<dbReference type="InterPro" id="IPR010920">
    <property type="entry name" value="LSM_dom_sf"/>
</dbReference>
<dbReference type="Proteomes" id="UP000010880">
    <property type="component" value="Chromosome"/>
</dbReference>
<gene>
    <name evidence="8" type="ordered locus">Halha_1757</name>
</gene>
<dbReference type="STRING" id="748449.Halha_1757"/>
<keyword evidence="3 6" id="KW-0812">Transmembrane</keyword>
<keyword evidence="9" id="KW-1185">Reference proteome</keyword>
<dbReference type="RefSeq" id="WP_015327409.1">
    <property type="nucleotide sequence ID" value="NC_019978.1"/>
</dbReference>
<dbReference type="GO" id="GO:0055085">
    <property type="term" value="P:transmembrane transport"/>
    <property type="evidence" value="ECO:0007669"/>
    <property type="project" value="InterPro"/>
</dbReference>
<dbReference type="Pfam" id="PF00924">
    <property type="entry name" value="MS_channel_2nd"/>
    <property type="match status" value="1"/>
</dbReference>
<comment type="subcellular location">
    <subcellularLocation>
        <location evidence="1">Cell membrane</location>
        <topology evidence="1">Multi-pass membrane protein</topology>
    </subcellularLocation>
</comment>
<dbReference type="InterPro" id="IPR006685">
    <property type="entry name" value="MscS_channel_2nd"/>
</dbReference>
<keyword evidence="5 6" id="KW-0472">Membrane</keyword>